<dbReference type="InterPro" id="IPR058765">
    <property type="entry name" value="NPHP4_C2-like"/>
</dbReference>
<feature type="domain" description="NPHP4 C2-like" evidence="3">
    <location>
        <begin position="646"/>
        <end position="882"/>
    </location>
</feature>
<dbReference type="OMA" id="FLLEYTF"/>
<dbReference type="RefSeq" id="XP_030842407.1">
    <property type="nucleotide sequence ID" value="XM_030986547.1"/>
</dbReference>
<evidence type="ECO:0000313" key="5">
    <source>
        <dbReference type="EnsemblMetazoa" id="XP_030842407"/>
    </source>
</evidence>
<dbReference type="InterPro" id="IPR058764">
    <property type="entry name" value="NPHP4_SK"/>
</dbReference>
<reference evidence="5" key="2">
    <citation type="submission" date="2021-01" db="UniProtKB">
        <authorList>
            <consortium name="EnsemblMetazoa"/>
        </authorList>
    </citation>
    <scope>IDENTIFICATION</scope>
</reference>
<feature type="domain" description="NPHP4 Ig-like" evidence="4">
    <location>
        <begin position="1038"/>
        <end position="1082"/>
    </location>
</feature>
<dbReference type="InterPro" id="IPR029775">
    <property type="entry name" value="NPHP4"/>
</dbReference>
<keyword evidence="6" id="KW-1185">Reference proteome</keyword>
<dbReference type="KEGG" id="spu:594501"/>
<dbReference type="GO" id="GO:0097546">
    <property type="term" value="C:ciliary base"/>
    <property type="evidence" value="ECO:0000318"/>
    <property type="project" value="GO_Central"/>
</dbReference>
<dbReference type="Pfam" id="PF26190">
    <property type="entry name" value="Ig_NPHP4_1st"/>
    <property type="match status" value="1"/>
</dbReference>
<evidence type="ECO:0000256" key="1">
    <source>
        <dbReference type="SAM" id="MobiDB-lite"/>
    </source>
</evidence>
<dbReference type="GO" id="GO:1904491">
    <property type="term" value="P:protein localization to ciliary transition zone"/>
    <property type="evidence" value="ECO:0000318"/>
    <property type="project" value="GO_Central"/>
</dbReference>
<protein>
    <recommendedName>
        <fullName evidence="7">Nephrocystin-4</fullName>
    </recommendedName>
</protein>
<dbReference type="Pfam" id="PF26186">
    <property type="entry name" value="NPHP4_C2_3rd"/>
    <property type="match status" value="1"/>
</dbReference>
<dbReference type="GO" id="GO:0036064">
    <property type="term" value="C:ciliary basal body"/>
    <property type="evidence" value="ECO:0000318"/>
    <property type="project" value="GO_Central"/>
</dbReference>
<feature type="domain" description="NPHP4 SK-like" evidence="2">
    <location>
        <begin position="968"/>
        <end position="1033"/>
    </location>
</feature>
<dbReference type="InParanoid" id="A0A7M7NVM2"/>
<dbReference type="Proteomes" id="UP000007110">
    <property type="component" value="Unassembled WGS sequence"/>
</dbReference>
<dbReference type="EnsemblMetazoa" id="XM_030986547">
    <property type="protein sequence ID" value="XP_030842407"/>
    <property type="gene ID" value="LOC594501"/>
</dbReference>
<accession>A0A7M7NVM2</accession>
<dbReference type="PANTHER" id="PTHR31043">
    <property type="entry name" value="NEPHROCYSTIN-4"/>
    <property type="match status" value="1"/>
</dbReference>
<proteinExistence type="predicted"/>
<dbReference type="GeneID" id="594501"/>
<feature type="compositionally biased region" description="Polar residues" evidence="1">
    <location>
        <begin position="541"/>
        <end position="552"/>
    </location>
</feature>
<evidence type="ECO:0000259" key="4">
    <source>
        <dbReference type="Pfam" id="PF26190"/>
    </source>
</evidence>
<dbReference type="GO" id="GO:0090090">
    <property type="term" value="P:negative regulation of canonical Wnt signaling pathway"/>
    <property type="evidence" value="ECO:0000318"/>
    <property type="project" value="GO_Central"/>
</dbReference>
<dbReference type="InterPro" id="IPR058687">
    <property type="entry name" value="Ig_NPHP4_1st"/>
</dbReference>
<evidence type="ECO:0008006" key="7">
    <source>
        <dbReference type="Google" id="ProtNLM"/>
    </source>
</evidence>
<name>A0A7M7NVM2_STRPU</name>
<reference evidence="6" key="1">
    <citation type="submission" date="2015-02" db="EMBL/GenBank/DDBJ databases">
        <title>Genome sequencing for Strongylocentrotus purpuratus.</title>
        <authorList>
            <person name="Murali S."/>
            <person name="Liu Y."/>
            <person name="Vee V."/>
            <person name="English A."/>
            <person name="Wang M."/>
            <person name="Skinner E."/>
            <person name="Han Y."/>
            <person name="Muzny D.M."/>
            <person name="Worley K.C."/>
            <person name="Gibbs R.A."/>
        </authorList>
    </citation>
    <scope>NUCLEOTIDE SEQUENCE</scope>
</reference>
<evidence type="ECO:0000313" key="6">
    <source>
        <dbReference type="Proteomes" id="UP000007110"/>
    </source>
</evidence>
<sequence length="1097" mass="122747">MTTGKMQWKDLYVKHSNFVNPPGERRHEIDSNPTVPYCLHLQAVEGIHLEKAKKQTQYQLRFSLFDITFKRFFGRTLVGPRKACKQSANHAPRLQCNLPVYFHTSLADPNIVLIVEIIAVISDAKTGPRQMACGWGLLRLFQQGDIPDTSQATPAPVRRVDVYHGSPRALLYLQDDDIEGNPNITFVSDCQLCFTIKTHRYLEKIFHLLPENILALGNDIIPGVTIVDANSGGDSLRKPKPVKKVSCTIDKLQVTLHPNVERFEEELCKLINSDRILREEVTSDKGVVQVAERRLHVGIHNGWGYVDSPQIMMLDADKLSRGGNRGSKRMGKKGISGSRESLQGTSVLHVKGSIKLSEVVNDPLFSIVFMMEYIVTIPNSMSDKKLSASMNRHQTRNIAVRWAAWCPKFKDSLSEVTLTFSGGPVPNPDGILFYKCSDPSADEMNKMVAGKLQFVFKIKKDESRRPLSPQSTSVPSEATRLHRPSLDTEDLRPNSRGQYPSMQSLPSQTSGTEASMMNELPPSIMGKPPIPRSPRLPIGASHSTFNNLQPHSTAPDRGPAQQHYHMPQMYATGPSTQPYMGPPGMRGQYPPIQPQPMAARTPYDIMHMEAPVGHGDPLDEIPFTPVHAPIITTGPVQQGGSGLSRAAYARLFQAGFPEITDRRGEAPEVVDPNDHARLNPQREINDPLQSNEIVVQFLAMSRILSFEVNQKQMPKTVFFTFQFYRYPPVTTERLLLGEIEGKLSADPQSLPFILKRLKKDSNEPGDGPPGWMVRYNVDPSFLKPGEARLFLHYLEKQTFHIDVWDGDSLLLLGSLAVDLKHLLRGGREAVQVTNEVDILTTEHSDEDYVLTGDIHRGGSIRPVGSRNVTRGRLHLRLANVGQEVDAKVIKATTLPLQDTKVIVQEDGSGAFLGGSLHAGTKQTNASLASLKQKRSYLASHMAEADQELATALFSRRDKTTVALKESNREGDHVKQRKLARMEALRQAQGRENNGLTNSLLMKKEEKTQRIRDLKTIELYRERSKKDGIMSMLQSVITTEHTINPAFGRAEFFEFVLKNPYNASHTISIQWEHDNLSVITNPRNGDTSRRSLRCTTHR</sequence>
<dbReference type="AlphaFoldDB" id="A0A7M7NVM2"/>
<feature type="compositionally biased region" description="Polar residues" evidence="1">
    <location>
        <begin position="495"/>
        <end position="515"/>
    </location>
</feature>
<evidence type="ECO:0000259" key="3">
    <source>
        <dbReference type="Pfam" id="PF26186"/>
    </source>
</evidence>
<evidence type="ECO:0000259" key="2">
    <source>
        <dbReference type="Pfam" id="PF26173"/>
    </source>
</evidence>
<feature type="region of interest" description="Disordered" evidence="1">
    <location>
        <begin position="462"/>
        <end position="561"/>
    </location>
</feature>
<dbReference type="GO" id="GO:0097730">
    <property type="term" value="C:non-motile cilium"/>
    <property type="evidence" value="ECO:0000318"/>
    <property type="project" value="GO_Central"/>
</dbReference>
<feature type="compositionally biased region" description="Basic and acidic residues" evidence="1">
    <location>
        <begin position="484"/>
        <end position="493"/>
    </location>
</feature>
<dbReference type="GO" id="GO:0035869">
    <property type="term" value="C:ciliary transition zone"/>
    <property type="evidence" value="ECO:0000318"/>
    <property type="project" value="GO_Central"/>
</dbReference>
<dbReference type="PANTHER" id="PTHR31043:SF3">
    <property type="entry name" value="NEPHROCYSTIN-4"/>
    <property type="match status" value="1"/>
</dbReference>
<organism evidence="5 6">
    <name type="scientific">Strongylocentrotus purpuratus</name>
    <name type="common">Purple sea urchin</name>
    <dbReference type="NCBI Taxonomy" id="7668"/>
    <lineage>
        <taxon>Eukaryota</taxon>
        <taxon>Metazoa</taxon>
        <taxon>Echinodermata</taxon>
        <taxon>Eleutherozoa</taxon>
        <taxon>Echinozoa</taxon>
        <taxon>Echinoidea</taxon>
        <taxon>Euechinoidea</taxon>
        <taxon>Echinacea</taxon>
        <taxon>Camarodonta</taxon>
        <taxon>Echinidea</taxon>
        <taxon>Strongylocentrotidae</taxon>
        <taxon>Strongylocentrotus</taxon>
    </lineage>
</organism>
<dbReference type="OrthoDB" id="313446at2759"/>
<dbReference type="Pfam" id="PF26173">
    <property type="entry name" value="NPHP4_SK"/>
    <property type="match status" value="1"/>
</dbReference>